<gene>
    <name evidence="3" type="ORF">RHSIM_RhsimUnG0001800</name>
</gene>
<keyword evidence="4" id="KW-1185">Reference proteome</keyword>
<accession>A0A834FY58</accession>
<reference evidence="3" key="1">
    <citation type="submission" date="2019-11" db="EMBL/GenBank/DDBJ databases">
        <authorList>
            <person name="Liu Y."/>
            <person name="Hou J."/>
            <person name="Li T.-Q."/>
            <person name="Guan C.-H."/>
            <person name="Wu X."/>
            <person name="Wu H.-Z."/>
            <person name="Ling F."/>
            <person name="Zhang R."/>
            <person name="Shi X.-G."/>
            <person name="Ren J.-P."/>
            <person name="Chen E.-F."/>
            <person name="Sun J.-M."/>
        </authorList>
    </citation>
    <scope>NUCLEOTIDE SEQUENCE</scope>
    <source>
        <strain evidence="3">Adult_tree_wgs_1</strain>
        <tissue evidence="3">Leaves</tissue>
    </source>
</reference>
<proteinExistence type="predicted"/>
<feature type="domain" description="PB1-like" evidence="2">
    <location>
        <begin position="6"/>
        <end position="102"/>
    </location>
</feature>
<sequence>MGDDGRVQLNIRFGGKFVGHPPNSYIDGDVCYSRVVPYEFSNANLCEILQEIGCTPWASLSYLRPGHTIQDGLTEVSNDTDMTEMFSLYEGEGKEIEFFITHLDVEENDEEELEWHQDSDSVQMDYLEEGGPSVEAVEDRGKAVIVGENVEVMQGGDSDNDSDSDYACSGLRDSSSSDGDGEEIYDFEEGGPSVKAVKDIGKSVIVGEDVERECGSDNSDDIESIISSSDGEEVIIQGLTEAMDLLFLGVEQRFCIRHYYADFQKEHKGKELKDLMWGAASAYTLPEFQQKMRELMAISVKAHEWSLKVPPKYWARCFYSPRAKTNRMVNNLSESFNYVVPSNRYACAAIRKDRSKPEDFISHYFLTETFRQSYAYLINPIPDKSMWIQTEYDDIMPPPYRRRTGRPKKSRRKGEDELTATIGRIRVNVAKCRKCNQPGYNARTCNTEVGQSSTTADVVEANSSQVIV</sequence>
<evidence type="ECO:0000259" key="2">
    <source>
        <dbReference type="Pfam" id="PF26130"/>
    </source>
</evidence>
<dbReference type="PANTHER" id="PTHR31973:SF187">
    <property type="entry name" value="MUTATOR TRANSPOSASE MUDRA PROTEIN"/>
    <property type="match status" value="1"/>
</dbReference>
<dbReference type="EMBL" id="WJXA01000020">
    <property type="protein sequence ID" value="KAF7117126.1"/>
    <property type="molecule type" value="Genomic_DNA"/>
</dbReference>
<comment type="caution">
    <text evidence="3">The sequence shown here is derived from an EMBL/GenBank/DDBJ whole genome shotgun (WGS) entry which is preliminary data.</text>
</comment>
<dbReference type="Proteomes" id="UP000626092">
    <property type="component" value="Unassembled WGS sequence"/>
</dbReference>
<evidence type="ECO:0000313" key="3">
    <source>
        <dbReference type="EMBL" id="KAF7117126.1"/>
    </source>
</evidence>
<dbReference type="PANTHER" id="PTHR31973">
    <property type="entry name" value="POLYPROTEIN, PUTATIVE-RELATED"/>
    <property type="match status" value="1"/>
</dbReference>
<dbReference type="Pfam" id="PF26130">
    <property type="entry name" value="PB1-like"/>
    <property type="match status" value="1"/>
</dbReference>
<name>A0A834FY58_RHOSS</name>
<evidence type="ECO:0000313" key="4">
    <source>
        <dbReference type="Proteomes" id="UP000626092"/>
    </source>
</evidence>
<feature type="region of interest" description="Disordered" evidence="1">
    <location>
        <begin position="153"/>
        <end position="181"/>
    </location>
</feature>
<evidence type="ECO:0000256" key="1">
    <source>
        <dbReference type="SAM" id="MobiDB-lite"/>
    </source>
</evidence>
<feature type="compositionally biased region" description="Low complexity" evidence="1">
    <location>
        <begin position="169"/>
        <end position="178"/>
    </location>
</feature>
<dbReference type="AlphaFoldDB" id="A0A834FY58"/>
<dbReference type="OrthoDB" id="1740417at2759"/>
<protein>
    <recommendedName>
        <fullName evidence="2">PB1-like domain-containing protein</fullName>
    </recommendedName>
</protein>
<dbReference type="InterPro" id="IPR058594">
    <property type="entry name" value="PB1-like_dom_pln"/>
</dbReference>
<organism evidence="3 4">
    <name type="scientific">Rhododendron simsii</name>
    <name type="common">Sims's rhododendron</name>
    <dbReference type="NCBI Taxonomy" id="118357"/>
    <lineage>
        <taxon>Eukaryota</taxon>
        <taxon>Viridiplantae</taxon>
        <taxon>Streptophyta</taxon>
        <taxon>Embryophyta</taxon>
        <taxon>Tracheophyta</taxon>
        <taxon>Spermatophyta</taxon>
        <taxon>Magnoliopsida</taxon>
        <taxon>eudicotyledons</taxon>
        <taxon>Gunneridae</taxon>
        <taxon>Pentapetalae</taxon>
        <taxon>asterids</taxon>
        <taxon>Ericales</taxon>
        <taxon>Ericaceae</taxon>
        <taxon>Ericoideae</taxon>
        <taxon>Rhodoreae</taxon>
        <taxon>Rhododendron</taxon>
    </lineage>
</organism>